<evidence type="ECO:0000256" key="2">
    <source>
        <dbReference type="ARBA" id="ARBA00006962"/>
    </source>
</evidence>
<dbReference type="RefSeq" id="XP_002174467.2">
    <property type="nucleotide sequence ID" value="XM_002174431.2"/>
</dbReference>
<evidence type="ECO:0000256" key="6">
    <source>
        <dbReference type="ARBA" id="ARBA00022676"/>
    </source>
</evidence>
<evidence type="ECO:0000256" key="1">
    <source>
        <dbReference type="ARBA" id="ARBA00004240"/>
    </source>
</evidence>
<feature type="domain" description="Glycosyl transferase family 28 C-terminal" evidence="13">
    <location>
        <begin position="5"/>
        <end position="160"/>
    </location>
</feature>
<reference evidence="14 16" key="1">
    <citation type="journal article" date="2011" name="Science">
        <title>Comparative functional genomics of the fission yeasts.</title>
        <authorList>
            <person name="Rhind N."/>
            <person name="Chen Z."/>
            <person name="Yassour M."/>
            <person name="Thompson D.A."/>
            <person name="Haas B.J."/>
            <person name="Habib N."/>
            <person name="Wapinski I."/>
            <person name="Roy S."/>
            <person name="Lin M.F."/>
            <person name="Heiman D.I."/>
            <person name="Young S.K."/>
            <person name="Furuya K."/>
            <person name="Guo Y."/>
            <person name="Pidoux A."/>
            <person name="Chen H.M."/>
            <person name="Robbertse B."/>
            <person name="Goldberg J.M."/>
            <person name="Aoki K."/>
            <person name="Bayne E.H."/>
            <person name="Berlin A.M."/>
            <person name="Desjardins C.A."/>
            <person name="Dobbs E."/>
            <person name="Dukaj L."/>
            <person name="Fan L."/>
            <person name="FitzGerald M.G."/>
            <person name="French C."/>
            <person name="Gujja S."/>
            <person name="Hansen K."/>
            <person name="Keifenheim D."/>
            <person name="Levin J.Z."/>
            <person name="Mosher R.A."/>
            <person name="Mueller C.A."/>
            <person name="Pfiffner J."/>
            <person name="Priest M."/>
            <person name="Russ C."/>
            <person name="Smialowska A."/>
            <person name="Swoboda P."/>
            <person name="Sykes S.M."/>
            <person name="Vaughn M."/>
            <person name="Vengrova S."/>
            <person name="Yoder R."/>
            <person name="Zeng Q."/>
            <person name="Allshire R."/>
            <person name="Baulcombe D."/>
            <person name="Birren B.W."/>
            <person name="Brown W."/>
            <person name="Ekwall K."/>
            <person name="Kellis M."/>
            <person name="Leatherwood J."/>
            <person name="Levin H."/>
            <person name="Margalit H."/>
            <person name="Martienssen R."/>
            <person name="Nieduszynski C.A."/>
            <person name="Spatafora J.W."/>
            <person name="Friedman N."/>
            <person name="Dalgaard J.Z."/>
            <person name="Baumann P."/>
            <person name="Niki H."/>
            <person name="Regev A."/>
            <person name="Nusbaum C."/>
        </authorList>
    </citation>
    <scope>NUCLEOTIDE SEQUENCE [LARGE SCALE GENOMIC DNA]</scope>
    <source>
        <strain evidence="16">yFS275 / FY16936</strain>
    </source>
</reference>
<dbReference type="OMA" id="QYKFRPN"/>
<dbReference type="GO" id="GO:0005783">
    <property type="term" value="C:endoplasmic reticulum"/>
    <property type="evidence" value="ECO:0007669"/>
    <property type="project" value="UniProtKB-SubCell"/>
</dbReference>
<evidence type="ECO:0000256" key="8">
    <source>
        <dbReference type="ARBA" id="ARBA00022824"/>
    </source>
</evidence>
<gene>
    <name evidence="15" type="primary">alg13</name>
    <name evidence="12" type="synonym">ALG13</name>
    <name evidence="14" type="ORF">SJAG_03311</name>
</gene>
<evidence type="ECO:0000313" key="14">
    <source>
        <dbReference type="EMBL" id="EEB08174.2"/>
    </source>
</evidence>
<keyword evidence="16" id="KW-1185">Reference proteome</keyword>
<dbReference type="GeneID" id="7052478"/>
<dbReference type="Pfam" id="PF04101">
    <property type="entry name" value="Glyco_tran_28_C"/>
    <property type="match status" value="1"/>
</dbReference>
<comment type="subcellular location">
    <subcellularLocation>
        <location evidence="1 12">Endoplasmic reticulum</location>
    </subcellularLocation>
</comment>
<keyword evidence="8 12" id="KW-0256">Endoplasmic reticulum</keyword>
<dbReference type="HOGENOM" id="CLU_085408_2_2_1"/>
<evidence type="ECO:0000256" key="5">
    <source>
        <dbReference type="ARBA" id="ARBA00017468"/>
    </source>
</evidence>
<dbReference type="EC" id="2.4.1.141" evidence="4 12"/>
<dbReference type="OrthoDB" id="20273at2759"/>
<comment type="subunit">
    <text evidence="3 12">Heterodimer with ALG14 to form a functional enzyme.</text>
</comment>
<dbReference type="GO" id="GO:0004577">
    <property type="term" value="F:N-acetylglucosaminyldiphosphodolichol N-acetylglucosaminyltransferase activity"/>
    <property type="evidence" value="ECO:0007669"/>
    <property type="project" value="UniProtKB-EC"/>
</dbReference>
<evidence type="ECO:0000256" key="11">
    <source>
        <dbReference type="ARBA" id="ARBA00048184"/>
    </source>
</evidence>
<proteinExistence type="inferred from homology"/>
<dbReference type="PANTHER" id="PTHR12867:SF6">
    <property type="entry name" value="N-ACETYLGLUCOSAMINYLDIPHOSPHODOLICHOL N-ACETYLGLUCOSAMINYLTRANSFERASE"/>
    <property type="match status" value="1"/>
</dbReference>
<dbReference type="Proteomes" id="UP000001744">
    <property type="component" value="Unassembled WGS sequence"/>
</dbReference>
<dbReference type="InterPro" id="IPR039042">
    <property type="entry name" value="Alg13-like"/>
</dbReference>
<dbReference type="STRING" id="402676.B6K3W7"/>
<dbReference type="SUPFAM" id="SSF53756">
    <property type="entry name" value="UDP-Glycosyltransferase/glycogen phosphorylase"/>
    <property type="match status" value="1"/>
</dbReference>
<comment type="similarity">
    <text evidence="2 12">Belongs to the glycosyltransferase 28 family.</text>
</comment>
<evidence type="ECO:0000313" key="15">
    <source>
        <dbReference type="JaponicusDB" id="SJAG_03311"/>
    </source>
</evidence>
<evidence type="ECO:0000259" key="13">
    <source>
        <dbReference type="Pfam" id="PF04101"/>
    </source>
</evidence>
<protein>
    <recommendedName>
        <fullName evidence="5 12">UDP-N-acetylglucosamine transferase subunit ALG13</fullName>
        <ecNumber evidence="4 12">2.4.1.141</ecNumber>
    </recommendedName>
    <alternativeName>
        <fullName evidence="10 12">Asparagine-linked glycosylation protein 13</fullName>
    </alternativeName>
</protein>
<evidence type="ECO:0000313" key="16">
    <source>
        <dbReference type="Proteomes" id="UP000001744"/>
    </source>
</evidence>
<dbReference type="JaponicusDB" id="SJAG_03311">
    <property type="gene designation" value="alg13"/>
</dbReference>
<evidence type="ECO:0000256" key="7">
    <source>
        <dbReference type="ARBA" id="ARBA00022679"/>
    </source>
</evidence>
<dbReference type="eggNOG" id="KOG3349">
    <property type="taxonomic scope" value="Eukaryota"/>
</dbReference>
<keyword evidence="6 12" id="KW-0328">Glycosyltransferase</keyword>
<dbReference type="VEuPathDB" id="FungiDB:SJAG_03311"/>
<dbReference type="InterPro" id="IPR007235">
    <property type="entry name" value="Glyco_trans_28_C"/>
</dbReference>
<dbReference type="GO" id="GO:0006488">
    <property type="term" value="P:dolichol-linked oligosaccharide biosynthetic process"/>
    <property type="evidence" value="ECO:0007669"/>
    <property type="project" value="InterPro"/>
</dbReference>
<dbReference type="AlphaFoldDB" id="B6K3W7"/>
<dbReference type="PANTHER" id="PTHR12867">
    <property type="entry name" value="GLYCOSYL TRANSFERASE-RELATED"/>
    <property type="match status" value="1"/>
</dbReference>
<sequence>MFMSVLVTVGSTSFNELIEAVGHKSFYETLVRHGYSRLYVQYGGGKTVFENRDPDVPGLEVTGFDYVADLTPYMEEAQLVVSHAGAGSILQALRRGKRLVIVPNETLMDNHQIELAEKMDSCGYAMRAATSTLAKVVDQACTNSPTPFPEADYSKFRQVMEDVAL</sequence>
<organism evidence="14 16">
    <name type="scientific">Schizosaccharomyces japonicus (strain yFS275 / FY16936)</name>
    <name type="common">Fission yeast</name>
    <dbReference type="NCBI Taxonomy" id="402676"/>
    <lineage>
        <taxon>Eukaryota</taxon>
        <taxon>Fungi</taxon>
        <taxon>Dikarya</taxon>
        <taxon>Ascomycota</taxon>
        <taxon>Taphrinomycotina</taxon>
        <taxon>Schizosaccharomycetes</taxon>
        <taxon>Schizosaccharomycetales</taxon>
        <taxon>Schizosaccharomycetaceae</taxon>
        <taxon>Schizosaccharomyces</taxon>
    </lineage>
</organism>
<dbReference type="Gene3D" id="3.40.50.2000">
    <property type="entry name" value="Glycogen Phosphorylase B"/>
    <property type="match status" value="1"/>
</dbReference>
<dbReference type="EMBL" id="KE651167">
    <property type="protein sequence ID" value="EEB08174.2"/>
    <property type="molecule type" value="Genomic_DNA"/>
</dbReference>
<accession>B6K3W7</accession>
<evidence type="ECO:0000256" key="4">
    <source>
        <dbReference type="ARBA" id="ARBA00012614"/>
    </source>
</evidence>
<evidence type="ECO:0000256" key="12">
    <source>
        <dbReference type="RuleBase" id="RU362128"/>
    </source>
</evidence>
<evidence type="ECO:0000256" key="9">
    <source>
        <dbReference type="ARBA" id="ARBA00024804"/>
    </source>
</evidence>
<name>B6K3W7_SCHJY</name>
<comment type="catalytic activity">
    <reaction evidence="11">
        <text>an N-acetyl-alpha-D-glucosaminyl-diphospho-di-trans,poly-cis-dolichol + UDP-N-acetyl-alpha-D-glucosamine = an N,N'-diacetylchitobiosyl-diphospho-di-trans,poly-cis-dolichol + UDP + H(+)</text>
        <dbReference type="Rhea" id="RHEA:23380"/>
        <dbReference type="Rhea" id="RHEA-COMP:19507"/>
        <dbReference type="Rhea" id="RHEA-COMP:19510"/>
        <dbReference type="ChEBI" id="CHEBI:15378"/>
        <dbReference type="ChEBI" id="CHEBI:57269"/>
        <dbReference type="ChEBI" id="CHEBI:57705"/>
        <dbReference type="ChEBI" id="CHEBI:58223"/>
        <dbReference type="ChEBI" id="CHEBI:58427"/>
        <dbReference type="EC" id="2.4.1.141"/>
    </reaction>
</comment>
<comment type="function">
    <text evidence="9 12">Involved in protein N-glycosylation. Essential for the second step of the dolichol-linked oligosaccharide pathway.</text>
</comment>
<keyword evidence="7 12" id="KW-0808">Transferase</keyword>
<evidence type="ECO:0000256" key="3">
    <source>
        <dbReference type="ARBA" id="ARBA00011198"/>
    </source>
</evidence>
<evidence type="ECO:0000256" key="10">
    <source>
        <dbReference type="ARBA" id="ARBA00032061"/>
    </source>
</evidence>